<feature type="signal peptide" evidence="4">
    <location>
        <begin position="1"/>
        <end position="19"/>
    </location>
</feature>
<organism evidence="6 7">
    <name type="scientific">Streptomyces qinzhouensis</name>
    <dbReference type="NCBI Taxonomy" id="2599401"/>
    <lineage>
        <taxon>Bacteria</taxon>
        <taxon>Bacillati</taxon>
        <taxon>Actinomycetota</taxon>
        <taxon>Actinomycetes</taxon>
        <taxon>Kitasatosporales</taxon>
        <taxon>Streptomycetaceae</taxon>
        <taxon>Streptomyces</taxon>
    </lineage>
</organism>
<evidence type="ECO:0000313" key="7">
    <source>
        <dbReference type="Proteomes" id="UP000320580"/>
    </source>
</evidence>
<reference evidence="6 7" key="1">
    <citation type="submission" date="2019-07" db="EMBL/GenBank/DDBJ databases">
        <authorList>
            <person name="Zhu P."/>
        </authorList>
    </citation>
    <scope>NUCLEOTIDE SEQUENCE [LARGE SCALE GENOMIC DNA]</scope>
    <source>
        <strain evidence="6 7">SSL-25</strain>
    </source>
</reference>
<dbReference type="Pfam" id="PF08386">
    <property type="entry name" value="Abhydrolase_4"/>
    <property type="match status" value="1"/>
</dbReference>
<evidence type="ECO:0000256" key="4">
    <source>
        <dbReference type="SAM" id="SignalP"/>
    </source>
</evidence>
<accession>A0A5B8JKP3</accession>
<comment type="similarity">
    <text evidence="1">Belongs to the peptidase S33 family.</text>
</comment>
<dbReference type="EMBL" id="CP042266">
    <property type="protein sequence ID" value="QDY81094.1"/>
    <property type="molecule type" value="Genomic_DNA"/>
</dbReference>
<evidence type="ECO:0000256" key="1">
    <source>
        <dbReference type="ARBA" id="ARBA00010088"/>
    </source>
</evidence>
<dbReference type="GO" id="GO:0016787">
    <property type="term" value="F:hydrolase activity"/>
    <property type="evidence" value="ECO:0007669"/>
    <property type="project" value="UniProtKB-KW"/>
</dbReference>
<keyword evidence="3 6" id="KW-0378">Hydrolase</keyword>
<dbReference type="KEGG" id="sqz:FQU76_17180"/>
<keyword evidence="7" id="KW-1185">Reference proteome</keyword>
<proteinExistence type="inferred from homology"/>
<dbReference type="SUPFAM" id="SSF53474">
    <property type="entry name" value="alpha/beta-Hydrolases"/>
    <property type="match status" value="1"/>
</dbReference>
<evidence type="ECO:0000313" key="6">
    <source>
        <dbReference type="EMBL" id="QDY81094.1"/>
    </source>
</evidence>
<dbReference type="InterPro" id="IPR029058">
    <property type="entry name" value="AB_hydrolase_fold"/>
</dbReference>
<dbReference type="OrthoDB" id="4447445at2"/>
<dbReference type="InterPro" id="IPR051601">
    <property type="entry name" value="Serine_prot/Carboxylest_S33"/>
</dbReference>
<keyword evidence="2 4" id="KW-0732">Signal</keyword>
<feature type="domain" description="Peptidase S33 tripeptidyl aminopeptidase-like C-terminal" evidence="5">
    <location>
        <begin position="397"/>
        <end position="489"/>
    </location>
</feature>
<evidence type="ECO:0000256" key="2">
    <source>
        <dbReference type="ARBA" id="ARBA00022729"/>
    </source>
</evidence>
<evidence type="ECO:0000256" key="3">
    <source>
        <dbReference type="ARBA" id="ARBA00022801"/>
    </source>
</evidence>
<sequence length="491" mass="51824">MSGATLASAVLTGTATVQAAPGPGPGARAQPPALSWTPCHQPGQECAYLTVPVDYREPHGPTMRLAVSRILSTSPGERRGTLMAVPGGPGGSGVKRLTDKGPALRAQLGGAYDLVALDPRGVGGSSKAACGLDAKDLRVDKLRSWPGADGDISENAARSRRIAEACARNGGDAVRSLSSLNQARDLDRFRAALGEEKVSFWSTSYGAYVTAIYAQRFGHRTDRVVLDSSGDPDHRRVARGWLANGGPAVELRFADFAAWAADPARGPGLRLAERPEEVRSLVIALAERLDRVPKTRTDTEGIALDGAILRNTLLRMLSSDSEFPALAGLIRDARDPKAVVAIPGDVKQPLSDQDAAVWVGVICNDVNWPGPGAGYPRAVAEDRARYPLTGGLPANITPCAFWKNADREKTVRITGEGPSNILMIQARRDPATPHFGAVRMRQALGDRARMVTVERGGHGVYLGVGNPCGDAVVTAFLKTGERPEGDISCGG</sequence>
<name>A0A5B8JKP3_9ACTN</name>
<feature type="chain" id="PRO_5022733027" evidence="4">
    <location>
        <begin position="20"/>
        <end position="491"/>
    </location>
</feature>
<dbReference type="PANTHER" id="PTHR43248">
    <property type="entry name" value="2-SUCCINYL-6-HYDROXY-2,4-CYCLOHEXADIENE-1-CARBOXYLATE SYNTHASE"/>
    <property type="match status" value="1"/>
</dbReference>
<protein>
    <submittedName>
        <fullName evidence="6">Alpha/beta hydrolase</fullName>
    </submittedName>
</protein>
<evidence type="ECO:0000259" key="5">
    <source>
        <dbReference type="Pfam" id="PF08386"/>
    </source>
</evidence>
<dbReference type="Gene3D" id="3.40.50.1820">
    <property type="entry name" value="alpha/beta hydrolase"/>
    <property type="match status" value="1"/>
</dbReference>
<dbReference type="AlphaFoldDB" id="A0A5B8JKP3"/>
<dbReference type="Proteomes" id="UP000320580">
    <property type="component" value="Chromosome"/>
</dbReference>
<gene>
    <name evidence="6" type="ORF">FQU76_17180</name>
</gene>
<dbReference type="PANTHER" id="PTHR43248:SF29">
    <property type="entry name" value="TRIPEPTIDYL AMINOPEPTIDASE"/>
    <property type="match status" value="1"/>
</dbReference>
<dbReference type="InterPro" id="IPR013595">
    <property type="entry name" value="Pept_S33_TAP-like_C"/>
</dbReference>